<keyword evidence="1" id="KW-0472">Membrane</keyword>
<sequence length="167" mass="18086">MTAPTSRRPPARSRRRQSIAVPGALLGIGLGGFVDGIVLHQLLQWHHMISAEESPTTLLGLERNTLADGLFHAGTWLAVLAGVAMLWSRALRTGHTWAARELWGWMLVGWGGFNVADGIVNHQLLGLHHVRDDLGGPMSWDIGFLALGIALVAAGWLLRRPPQDAGM</sequence>
<dbReference type="InterPro" id="IPR018719">
    <property type="entry name" value="DUF2243_membrane"/>
</dbReference>
<evidence type="ECO:0000313" key="2">
    <source>
        <dbReference type="EMBL" id="CAA9330303.1"/>
    </source>
</evidence>
<accession>A0A6J4LDH0</accession>
<evidence type="ECO:0008006" key="3">
    <source>
        <dbReference type="Google" id="ProtNLM"/>
    </source>
</evidence>
<feature type="transmembrane region" description="Helical" evidence="1">
    <location>
        <begin position="69"/>
        <end position="90"/>
    </location>
</feature>
<feature type="transmembrane region" description="Helical" evidence="1">
    <location>
        <begin position="140"/>
        <end position="158"/>
    </location>
</feature>
<feature type="transmembrane region" description="Helical" evidence="1">
    <location>
        <begin position="21"/>
        <end position="43"/>
    </location>
</feature>
<keyword evidence="1" id="KW-0812">Transmembrane</keyword>
<name>A0A6J4LDH0_9ACTN</name>
<protein>
    <recommendedName>
        <fullName evidence="3">DUF2243 domain-containing protein</fullName>
    </recommendedName>
</protein>
<gene>
    <name evidence="2" type="ORF">AVDCRST_MAG29-1009</name>
</gene>
<keyword evidence="1" id="KW-1133">Transmembrane helix</keyword>
<organism evidence="2">
    <name type="scientific">uncultured Nocardioidaceae bacterium</name>
    <dbReference type="NCBI Taxonomy" id="253824"/>
    <lineage>
        <taxon>Bacteria</taxon>
        <taxon>Bacillati</taxon>
        <taxon>Actinomycetota</taxon>
        <taxon>Actinomycetes</taxon>
        <taxon>Propionibacteriales</taxon>
        <taxon>Nocardioidaceae</taxon>
        <taxon>environmental samples</taxon>
    </lineage>
</organism>
<reference evidence="2" key="1">
    <citation type="submission" date="2020-02" db="EMBL/GenBank/DDBJ databases">
        <authorList>
            <person name="Meier V. D."/>
        </authorList>
    </citation>
    <scope>NUCLEOTIDE SEQUENCE</scope>
    <source>
        <strain evidence="2">AVDCRST_MAG29</strain>
    </source>
</reference>
<dbReference type="AlphaFoldDB" id="A0A6J4LDH0"/>
<dbReference type="Pfam" id="PF10002">
    <property type="entry name" value="DUF2243"/>
    <property type="match status" value="1"/>
</dbReference>
<proteinExistence type="predicted"/>
<dbReference type="EMBL" id="CADCUG010000054">
    <property type="protein sequence ID" value="CAA9330303.1"/>
    <property type="molecule type" value="Genomic_DNA"/>
</dbReference>
<feature type="transmembrane region" description="Helical" evidence="1">
    <location>
        <begin position="102"/>
        <end position="120"/>
    </location>
</feature>
<evidence type="ECO:0000256" key="1">
    <source>
        <dbReference type="SAM" id="Phobius"/>
    </source>
</evidence>